<gene>
    <name evidence="1" type="ORF">Pla133_47250</name>
</gene>
<reference evidence="1 2" key="1">
    <citation type="submission" date="2019-02" db="EMBL/GenBank/DDBJ databases">
        <title>Deep-cultivation of Planctomycetes and their phenomic and genomic characterization uncovers novel biology.</title>
        <authorList>
            <person name="Wiegand S."/>
            <person name="Jogler M."/>
            <person name="Boedeker C."/>
            <person name="Pinto D."/>
            <person name="Vollmers J."/>
            <person name="Rivas-Marin E."/>
            <person name="Kohn T."/>
            <person name="Peeters S.H."/>
            <person name="Heuer A."/>
            <person name="Rast P."/>
            <person name="Oberbeckmann S."/>
            <person name="Bunk B."/>
            <person name="Jeske O."/>
            <person name="Meyerdierks A."/>
            <person name="Storesund J.E."/>
            <person name="Kallscheuer N."/>
            <person name="Luecker S."/>
            <person name="Lage O.M."/>
            <person name="Pohl T."/>
            <person name="Merkel B.J."/>
            <person name="Hornburger P."/>
            <person name="Mueller R.-W."/>
            <person name="Bruemmer F."/>
            <person name="Labrenz M."/>
            <person name="Spormann A.M."/>
            <person name="Op den Camp H."/>
            <person name="Overmann J."/>
            <person name="Amann R."/>
            <person name="Jetten M.S.M."/>
            <person name="Mascher T."/>
            <person name="Medema M.H."/>
            <person name="Devos D.P."/>
            <person name="Kaster A.-K."/>
            <person name="Ovreas L."/>
            <person name="Rohde M."/>
            <person name="Galperin M.Y."/>
            <person name="Jogler C."/>
        </authorList>
    </citation>
    <scope>NUCLEOTIDE SEQUENCE [LARGE SCALE GENOMIC DNA]</scope>
    <source>
        <strain evidence="1 2">Pla133</strain>
    </source>
</reference>
<sequence length="708" mass="76395">MRSLPILILLLLAGGLLWAVLPGERYVEPNLPIGSTGVVEAPEPVEEEVESEQAQDPFELLEGIVVDGAGDPVAGAQITLAIAPLAGFAVLDAALFDRRIEITAASTDEAGQWSAAVRAARIYEVCVRAPGFAPAIVEEAYGGSTLRTRLGPGAAVEFVLTRAEDGAPLVGATIDLWVRDGRLLASGETDDQGRFSASQLPGGWAVASIAHPAVVGVSQRLVDLAVNETRRVDQALAPGVDVFGRITDAISGEAIAGAEIADDWRFRVPTTSDRSGEYRLRGVAARPQSVLHVRAPEHGSAQRVIPPAAPNSDVQLDFQLRPARRAFGRVVDDEGLPLEGVLVVAVAAASDIDGVRTDWVDATTDLRGVFEFQRLDPDLAHQLLVRHEEFGTRVVDFPEDEFELESVDLSVIDLTRGSILRGRVVDGEGRPRAGVEAVLAGYDQGRGLLRRDLDESQGSYLTYERRGHTDGEGRFHFGDLAAGTYRVSIREPGSNRGFERSVIVPRARVVEHLEFELRRGDSIAGATRDAAGRALGQVLVEASWAAPVAETVAPPAAPRRLWARTVSDHRGRFELTGLDAEMVELTTSVELLPGELRSRWAPSRPLDVVVGSREVELALREAQPLVGSVRLDDGTPVEGNLVRLVRGERVLAEWWLRADGRFQFDVAAEELVDLVLLQPDPDEPSGLVERMRREGVGPGSCELVVARE</sequence>
<keyword evidence="1" id="KW-0560">Oxidoreductase</keyword>
<dbReference type="Gene3D" id="2.60.40.1120">
    <property type="entry name" value="Carboxypeptidase-like, regulatory domain"/>
    <property type="match status" value="2"/>
</dbReference>
<dbReference type="GO" id="GO:0051213">
    <property type="term" value="F:dioxygenase activity"/>
    <property type="evidence" value="ECO:0007669"/>
    <property type="project" value="UniProtKB-KW"/>
</dbReference>
<dbReference type="RefSeq" id="WP_145069655.1">
    <property type="nucleotide sequence ID" value="NZ_CP036287.1"/>
</dbReference>
<dbReference type="InterPro" id="IPR008969">
    <property type="entry name" value="CarboxyPept-like_regulatory"/>
</dbReference>
<evidence type="ECO:0000313" key="2">
    <source>
        <dbReference type="Proteomes" id="UP000316921"/>
    </source>
</evidence>
<dbReference type="InterPro" id="IPR013784">
    <property type="entry name" value="Carb-bd-like_fold"/>
</dbReference>
<dbReference type="AlphaFoldDB" id="A0A518BRK3"/>
<accession>A0A518BRK3</accession>
<dbReference type="Pfam" id="PF13620">
    <property type="entry name" value="CarboxypepD_reg"/>
    <property type="match status" value="1"/>
</dbReference>
<organism evidence="1 2">
    <name type="scientific">Engelhardtia mirabilis</name>
    <dbReference type="NCBI Taxonomy" id="2528011"/>
    <lineage>
        <taxon>Bacteria</taxon>
        <taxon>Pseudomonadati</taxon>
        <taxon>Planctomycetota</taxon>
        <taxon>Planctomycetia</taxon>
        <taxon>Planctomycetia incertae sedis</taxon>
        <taxon>Engelhardtia</taxon>
    </lineage>
</organism>
<keyword evidence="2" id="KW-1185">Reference proteome</keyword>
<dbReference type="GO" id="GO:0030246">
    <property type="term" value="F:carbohydrate binding"/>
    <property type="evidence" value="ECO:0007669"/>
    <property type="project" value="InterPro"/>
</dbReference>
<proteinExistence type="predicted"/>
<dbReference type="Proteomes" id="UP000316921">
    <property type="component" value="Chromosome"/>
</dbReference>
<name>A0A518BRK3_9BACT</name>
<dbReference type="SUPFAM" id="SSF49452">
    <property type="entry name" value="Starch-binding domain-like"/>
    <property type="match status" value="1"/>
</dbReference>
<evidence type="ECO:0000313" key="1">
    <source>
        <dbReference type="EMBL" id="QDU69605.1"/>
    </source>
</evidence>
<protein>
    <submittedName>
        <fullName evidence="1">Dioxygenase</fullName>
    </submittedName>
</protein>
<dbReference type="KEGG" id="pbap:Pla133_47250"/>
<dbReference type="EMBL" id="CP036287">
    <property type="protein sequence ID" value="QDU69605.1"/>
    <property type="molecule type" value="Genomic_DNA"/>
</dbReference>
<dbReference type="SUPFAM" id="SSF49464">
    <property type="entry name" value="Carboxypeptidase regulatory domain-like"/>
    <property type="match status" value="3"/>
</dbReference>
<keyword evidence="1" id="KW-0223">Dioxygenase</keyword>